<evidence type="ECO:0000256" key="5">
    <source>
        <dbReference type="ARBA" id="ARBA00022692"/>
    </source>
</evidence>
<feature type="transmembrane region" description="Helical" evidence="8">
    <location>
        <begin position="252"/>
        <end position="273"/>
    </location>
</feature>
<dbReference type="OrthoDB" id="999962at2759"/>
<evidence type="ECO:0000256" key="1">
    <source>
        <dbReference type="ARBA" id="ARBA00004127"/>
    </source>
</evidence>
<feature type="transmembrane region" description="Helical" evidence="8">
    <location>
        <begin position="66"/>
        <end position="89"/>
    </location>
</feature>
<evidence type="ECO:0000256" key="2">
    <source>
        <dbReference type="ARBA" id="ARBA00010694"/>
    </source>
</evidence>
<proteinExistence type="inferred from homology"/>
<evidence type="ECO:0000256" key="6">
    <source>
        <dbReference type="ARBA" id="ARBA00022989"/>
    </source>
</evidence>
<feature type="transmembrane region" description="Helical" evidence="8">
    <location>
        <begin position="101"/>
        <end position="119"/>
    </location>
</feature>
<dbReference type="GO" id="GO:0000139">
    <property type="term" value="C:Golgi membrane"/>
    <property type="evidence" value="ECO:0007669"/>
    <property type="project" value="TreeGrafter"/>
</dbReference>
<keyword evidence="6 8" id="KW-1133">Transmembrane helix</keyword>
<keyword evidence="4" id="KW-0762">Sugar transport</keyword>
<evidence type="ECO:0000313" key="10">
    <source>
        <dbReference type="Proteomes" id="UP000605970"/>
    </source>
</evidence>
<keyword evidence="5 8" id="KW-0812">Transmembrane</keyword>
<keyword evidence="7 8" id="KW-0472">Membrane</keyword>
<gene>
    <name evidence="9" type="ORF">Mgra_00003968</name>
</gene>
<comment type="caution">
    <text evidence="9">The sequence shown here is derived from an EMBL/GenBank/DDBJ whole genome shotgun (WGS) entry which is preliminary data.</text>
</comment>
<evidence type="ECO:0000256" key="8">
    <source>
        <dbReference type="SAM" id="Phobius"/>
    </source>
</evidence>
<evidence type="ECO:0000256" key="7">
    <source>
        <dbReference type="ARBA" id="ARBA00023136"/>
    </source>
</evidence>
<sequence>MSSLSFLTLITCSLNTIVVEALSMYCIKCFFVCSKVVYAIKFYNLTGRSTFIITLIFFAVSLANNWVIGIGIPFPIIIVSRSVIVANVLLTNLLQNRHYSVDRIISVLSVTCGIIFFTLNSQTNSDLNDDNFGIITLFLTMFASAYLGILQEKIFYTYGKHPDEMMFYVHLLSLPLFVFVSKEIQNDLKYYWNASNRDILFSLIVAIIVLQLSFINQVYLHKMCLLHYFNTQFTSNYNASYLKKHQFDWKHFLSTLLVLVGTFTFYEGHIKVIEWVRKNRRRSKND</sequence>
<dbReference type="PANTHER" id="PTHR10778:SF4">
    <property type="entry name" value="NUCLEOTIDE SUGAR TRANSPORTER SLC35B4"/>
    <property type="match status" value="1"/>
</dbReference>
<dbReference type="EMBL" id="JABEBT010000028">
    <property type="protein sequence ID" value="KAF7636575.1"/>
    <property type="molecule type" value="Genomic_DNA"/>
</dbReference>
<accession>A0A8S9ZTJ5</accession>
<comment type="subcellular location">
    <subcellularLocation>
        <location evidence="1">Endomembrane system</location>
        <topology evidence="1">Multi-pass membrane protein</topology>
    </subcellularLocation>
</comment>
<feature type="transmembrane region" description="Helical" evidence="8">
    <location>
        <begin position="42"/>
        <end position="60"/>
    </location>
</feature>
<comment type="similarity">
    <text evidence="2">Belongs to the nucleotide-sugar transporter family. SLC35B subfamily.</text>
</comment>
<feature type="transmembrane region" description="Helical" evidence="8">
    <location>
        <begin position="131"/>
        <end position="150"/>
    </location>
</feature>
<dbReference type="InterPro" id="IPR013657">
    <property type="entry name" value="SCL35B1-4/HUT1"/>
</dbReference>
<dbReference type="GO" id="GO:0005464">
    <property type="term" value="F:UDP-xylose transmembrane transporter activity"/>
    <property type="evidence" value="ECO:0007669"/>
    <property type="project" value="TreeGrafter"/>
</dbReference>
<dbReference type="AlphaFoldDB" id="A0A8S9ZTJ5"/>
<name>A0A8S9ZTJ5_9BILA</name>
<dbReference type="GO" id="GO:0005789">
    <property type="term" value="C:endoplasmic reticulum membrane"/>
    <property type="evidence" value="ECO:0007669"/>
    <property type="project" value="TreeGrafter"/>
</dbReference>
<dbReference type="Pfam" id="PF08449">
    <property type="entry name" value="UAA"/>
    <property type="match status" value="1"/>
</dbReference>
<feature type="transmembrane region" description="Helical" evidence="8">
    <location>
        <begin position="6"/>
        <end position="30"/>
    </location>
</feature>
<keyword evidence="3" id="KW-0813">Transport</keyword>
<dbReference type="GO" id="GO:0005462">
    <property type="term" value="F:UDP-N-acetylglucosamine transmembrane transporter activity"/>
    <property type="evidence" value="ECO:0007669"/>
    <property type="project" value="TreeGrafter"/>
</dbReference>
<feature type="transmembrane region" description="Helical" evidence="8">
    <location>
        <begin position="199"/>
        <end position="220"/>
    </location>
</feature>
<evidence type="ECO:0000313" key="9">
    <source>
        <dbReference type="EMBL" id="KAF7636575.1"/>
    </source>
</evidence>
<organism evidence="9 10">
    <name type="scientific">Meloidogyne graminicola</name>
    <dbReference type="NCBI Taxonomy" id="189291"/>
    <lineage>
        <taxon>Eukaryota</taxon>
        <taxon>Metazoa</taxon>
        <taxon>Ecdysozoa</taxon>
        <taxon>Nematoda</taxon>
        <taxon>Chromadorea</taxon>
        <taxon>Rhabditida</taxon>
        <taxon>Tylenchina</taxon>
        <taxon>Tylenchomorpha</taxon>
        <taxon>Tylenchoidea</taxon>
        <taxon>Meloidogynidae</taxon>
        <taxon>Meloidogyninae</taxon>
        <taxon>Meloidogyne</taxon>
    </lineage>
</organism>
<keyword evidence="10" id="KW-1185">Reference proteome</keyword>
<dbReference type="Proteomes" id="UP000605970">
    <property type="component" value="Unassembled WGS sequence"/>
</dbReference>
<reference evidence="9" key="1">
    <citation type="journal article" date="2020" name="Ecol. Evol.">
        <title>Genome structure and content of the rice root-knot nematode (Meloidogyne graminicola).</title>
        <authorList>
            <person name="Phan N.T."/>
            <person name="Danchin E.G.J."/>
            <person name="Klopp C."/>
            <person name="Perfus-Barbeoch L."/>
            <person name="Kozlowski D.K."/>
            <person name="Koutsovoulos G.D."/>
            <person name="Lopez-Roques C."/>
            <person name="Bouchez O."/>
            <person name="Zahm M."/>
            <person name="Besnard G."/>
            <person name="Bellafiore S."/>
        </authorList>
    </citation>
    <scope>NUCLEOTIDE SEQUENCE</scope>
    <source>
        <strain evidence="9">VN-18</strain>
    </source>
</reference>
<dbReference type="PANTHER" id="PTHR10778">
    <property type="entry name" value="SOLUTE CARRIER FAMILY 35 MEMBER B"/>
    <property type="match status" value="1"/>
</dbReference>
<evidence type="ECO:0000256" key="3">
    <source>
        <dbReference type="ARBA" id="ARBA00022448"/>
    </source>
</evidence>
<protein>
    <submittedName>
        <fullName evidence="9">Hira domain-containing protein</fullName>
    </submittedName>
</protein>
<evidence type="ECO:0000256" key="4">
    <source>
        <dbReference type="ARBA" id="ARBA00022597"/>
    </source>
</evidence>